<dbReference type="Pfam" id="PF00512">
    <property type="entry name" value="HisKA"/>
    <property type="match status" value="1"/>
</dbReference>
<comment type="subcellular location">
    <subcellularLocation>
        <location evidence="2">Cell membrane</location>
    </subcellularLocation>
</comment>
<dbReference type="GO" id="GO:0005886">
    <property type="term" value="C:plasma membrane"/>
    <property type="evidence" value="ECO:0007669"/>
    <property type="project" value="UniProtKB-SubCell"/>
</dbReference>
<feature type="domain" description="Histidine kinase" evidence="18">
    <location>
        <begin position="210"/>
        <end position="427"/>
    </location>
</feature>
<keyword evidence="15" id="KW-0902">Two-component regulatory system</keyword>
<keyword evidence="5" id="KW-0813">Transport</keyword>
<dbReference type="InterPro" id="IPR000014">
    <property type="entry name" value="PAS"/>
</dbReference>
<evidence type="ECO:0000256" key="17">
    <source>
        <dbReference type="ARBA" id="ARBA00025207"/>
    </source>
</evidence>
<dbReference type="FunFam" id="1.10.287.130:FF:000001">
    <property type="entry name" value="Two-component sensor histidine kinase"/>
    <property type="match status" value="1"/>
</dbReference>
<dbReference type="InterPro" id="IPR013767">
    <property type="entry name" value="PAS_fold"/>
</dbReference>
<keyword evidence="6" id="KW-1003">Cell membrane</keyword>
<keyword evidence="14" id="KW-1133">Transmembrane helix</keyword>
<dbReference type="EMBL" id="CBTK010000023">
    <property type="protein sequence ID" value="CDH43338.1"/>
    <property type="molecule type" value="Genomic_DNA"/>
</dbReference>
<dbReference type="SUPFAM" id="SSF55785">
    <property type="entry name" value="PYP-like sensor domain (PAS domain)"/>
    <property type="match status" value="1"/>
</dbReference>
<dbReference type="GO" id="GO:0016036">
    <property type="term" value="P:cellular response to phosphate starvation"/>
    <property type="evidence" value="ECO:0007669"/>
    <property type="project" value="TreeGrafter"/>
</dbReference>
<name>A0A7U7J2H1_9GAMM</name>
<evidence type="ECO:0000259" key="18">
    <source>
        <dbReference type="PROSITE" id="PS50109"/>
    </source>
</evidence>
<dbReference type="InterPro" id="IPR004358">
    <property type="entry name" value="Sig_transdc_His_kin-like_C"/>
</dbReference>
<dbReference type="FunFam" id="3.30.565.10:FF:000006">
    <property type="entry name" value="Sensor histidine kinase WalK"/>
    <property type="match status" value="1"/>
</dbReference>
<dbReference type="Pfam" id="PF11808">
    <property type="entry name" value="PhoR"/>
    <property type="match status" value="1"/>
</dbReference>
<reference evidence="19 20" key="1">
    <citation type="journal article" date="2014" name="ISME J.">
        <title>Candidatus Competibacter-lineage genomes retrieved from metagenomes reveal functional metabolic diversity.</title>
        <authorList>
            <person name="McIlroy S.J."/>
            <person name="Albertsen M."/>
            <person name="Andresen E.K."/>
            <person name="Saunders A.M."/>
            <person name="Kristiansen R."/>
            <person name="Stokholm-Bjerregaard M."/>
            <person name="Nielsen K.L."/>
            <person name="Nielsen P.H."/>
        </authorList>
    </citation>
    <scope>NUCLEOTIDE SEQUENCE [LARGE SCALE GENOMIC DNA]</scope>
    <source>
        <strain evidence="19 20">Run_B_J11</strain>
    </source>
</reference>
<gene>
    <name evidence="19" type="primary">phoR</name>
    <name evidence="19" type="ORF">BN874_1190004</name>
</gene>
<dbReference type="PANTHER" id="PTHR45453:SF1">
    <property type="entry name" value="PHOSPHATE REGULON SENSOR PROTEIN PHOR"/>
    <property type="match status" value="1"/>
</dbReference>
<dbReference type="GO" id="GO:0006355">
    <property type="term" value="P:regulation of DNA-templated transcription"/>
    <property type="evidence" value="ECO:0007669"/>
    <property type="project" value="InterPro"/>
</dbReference>
<dbReference type="InterPro" id="IPR014310">
    <property type="entry name" value="Sig_transdc_His_kinase_PhoR"/>
</dbReference>
<dbReference type="Gene3D" id="3.30.565.10">
    <property type="entry name" value="Histidine kinase-like ATPase, C-terminal domain"/>
    <property type="match status" value="1"/>
</dbReference>
<dbReference type="InterPro" id="IPR003594">
    <property type="entry name" value="HATPase_dom"/>
</dbReference>
<dbReference type="GO" id="GO:0004721">
    <property type="term" value="F:phosphoprotein phosphatase activity"/>
    <property type="evidence" value="ECO:0007669"/>
    <property type="project" value="InterPro"/>
</dbReference>
<keyword evidence="13" id="KW-0067">ATP-binding</keyword>
<evidence type="ECO:0000256" key="11">
    <source>
        <dbReference type="ARBA" id="ARBA00022741"/>
    </source>
</evidence>
<evidence type="ECO:0000313" key="19">
    <source>
        <dbReference type="EMBL" id="CDH43338.1"/>
    </source>
</evidence>
<dbReference type="SMART" id="SM00387">
    <property type="entry name" value="HATPase_c"/>
    <property type="match status" value="1"/>
</dbReference>
<dbReference type="PRINTS" id="PR00344">
    <property type="entry name" value="BCTRLSENSOR"/>
</dbReference>
<evidence type="ECO:0000256" key="16">
    <source>
        <dbReference type="ARBA" id="ARBA00023136"/>
    </source>
</evidence>
<dbReference type="SUPFAM" id="SSF55874">
    <property type="entry name" value="ATPase domain of HSP90 chaperone/DNA topoisomerase II/histidine kinase"/>
    <property type="match status" value="1"/>
</dbReference>
<dbReference type="Pfam" id="PF00989">
    <property type="entry name" value="PAS"/>
    <property type="match status" value="1"/>
</dbReference>
<evidence type="ECO:0000256" key="4">
    <source>
        <dbReference type="ARBA" id="ARBA00019665"/>
    </source>
</evidence>
<dbReference type="Gene3D" id="3.30.450.20">
    <property type="entry name" value="PAS domain"/>
    <property type="match status" value="1"/>
</dbReference>
<evidence type="ECO:0000256" key="14">
    <source>
        <dbReference type="ARBA" id="ARBA00022989"/>
    </source>
</evidence>
<dbReference type="GO" id="GO:0005524">
    <property type="term" value="F:ATP binding"/>
    <property type="evidence" value="ECO:0007669"/>
    <property type="project" value="UniProtKB-KW"/>
</dbReference>
<dbReference type="Gene3D" id="1.10.287.130">
    <property type="match status" value="1"/>
</dbReference>
<dbReference type="EC" id="2.7.13.3" evidence="3"/>
<keyword evidence="16" id="KW-0472">Membrane</keyword>
<evidence type="ECO:0000256" key="1">
    <source>
        <dbReference type="ARBA" id="ARBA00000085"/>
    </source>
</evidence>
<dbReference type="NCBIfam" id="NF008235">
    <property type="entry name" value="PRK11006.1"/>
    <property type="match status" value="1"/>
</dbReference>
<keyword evidence="9 19" id="KW-0808">Transferase</keyword>
<evidence type="ECO:0000256" key="10">
    <source>
        <dbReference type="ARBA" id="ARBA00022692"/>
    </source>
</evidence>
<dbReference type="PROSITE" id="PS50109">
    <property type="entry name" value="HIS_KIN"/>
    <property type="match status" value="1"/>
</dbReference>
<evidence type="ECO:0000256" key="5">
    <source>
        <dbReference type="ARBA" id="ARBA00022448"/>
    </source>
</evidence>
<dbReference type="InterPro" id="IPR003661">
    <property type="entry name" value="HisK_dim/P_dom"/>
</dbReference>
<comment type="caution">
    <text evidence="19">The sequence shown here is derived from an EMBL/GenBank/DDBJ whole genome shotgun (WGS) entry which is preliminary data.</text>
</comment>
<dbReference type="Proteomes" id="UP000019184">
    <property type="component" value="Unassembled WGS sequence"/>
</dbReference>
<keyword evidence="10" id="KW-0812">Transmembrane</keyword>
<evidence type="ECO:0000256" key="2">
    <source>
        <dbReference type="ARBA" id="ARBA00004236"/>
    </source>
</evidence>
<dbReference type="SMART" id="SM00388">
    <property type="entry name" value="HisKA"/>
    <property type="match status" value="1"/>
</dbReference>
<proteinExistence type="predicted"/>
<comment type="function">
    <text evidence="17">Member of the two-component regulatory system PhoR/PhoB involved in the phosphate regulon genes expression. PhoR may function as a membrane-associated protein kinase that phosphorylates PhoB in response to environmental signals.</text>
</comment>
<dbReference type="InterPro" id="IPR036890">
    <property type="entry name" value="HATPase_C_sf"/>
</dbReference>
<dbReference type="CDD" id="cd00082">
    <property type="entry name" value="HisKA"/>
    <property type="match status" value="1"/>
</dbReference>
<evidence type="ECO:0000256" key="12">
    <source>
        <dbReference type="ARBA" id="ARBA00022777"/>
    </source>
</evidence>
<evidence type="ECO:0000256" key="8">
    <source>
        <dbReference type="ARBA" id="ARBA00022592"/>
    </source>
</evidence>
<dbReference type="InterPro" id="IPR050351">
    <property type="entry name" value="BphY/WalK/GraS-like"/>
</dbReference>
<dbReference type="Pfam" id="PF02518">
    <property type="entry name" value="HATPase_c"/>
    <property type="match status" value="1"/>
</dbReference>
<organism evidence="19 20">
    <name type="scientific">Candidatus Contendobacter odensis Run_B_J11</name>
    <dbReference type="NCBI Taxonomy" id="1400861"/>
    <lineage>
        <taxon>Bacteria</taxon>
        <taxon>Pseudomonadati</taxon>
        <taxon>Pseudomonadota</taxon>
        <taxon>Gammaproteobacteria</taxon>
        <taxon>Candidatus Competibacteraceae</taxon>
        <taxon>Candidatus Contendibacter</taxon>
    </lineage>
</organism>
<dbReference type="GO" id="GO:0006817">
    <property type="term" value="P:phosphate ion transport"/>
    <property type="evidence" value="ECO:0007669"/>
    <property type="project" value="UniProtKB-KW"/>
</dbReference>
<dbReference type="RefSeq" id="WP_081756054.1">
    <property type="nucleotide sequence ID" value="NZ_CBTK010000023.1"/>
</dbReference>
<evidence type="ECO:0000256" key="9">
    <source>
        <dbReference type="ARBA" id="ARBA00022679"/>
    </source>
</evidence>
<dbReference type="NCBIfam" id="TIGR02966">
    <property type="entry name" value="phoR_proteo"/>
    <property type="match status" value="1"/>
</dbReference>
<dbReference type="InterPro" id="IPR036097">
    <property type="entry name" value="HisK_dim/P_sf"/>
</dbReference>
<comment type="catalytic activity">
    <reaction evidence="1">
        <text>ATP + protein L-histidine = ADP + protein N-phospho-L-histidine.</text>
        <dbReference type="EC" id="2.7.13.3"/>
    </reaction>
</comment>
<evidence type="ECO:0000313" key="20">
    <source>
        <dbReference type="Proteomes" id="UP000019184"/>
    </source>
</evidence>
<protein>
    <recommendedName>
        <fullName evidence="4">Phosphate regulon sensor protein PhoR</fullName>
        <ecNumber evidence="3">2.7.13.3</ecNumber>
    </recommendedName>
</protein>
<dbReference type="InterPro" id="IPR035965">
    <property type="entry name" value="PAS-like_dom_sf"/>
</dbReference>
<keyword evidence="12" id="KW-0418">Kinase</keyword>
<dbReference type="PANTHER" id="PTHR45453">
    <property type="entry name" value="PHOSPHATE REGULON SENSOR PROTEIN PHOR"/>
    <property type="match status" value="1"/>
</dbReference>
<evidence type="ECO:0000256" key="6">
    <source>
        <dbReference type="ARBA" id="ARBA00022475"/>
    </source>
</evidence>
<evidence type="ECO:0000256" key="3">
    <source>
        <dbReference type="ARBA" id="ARBA00012438"/>
    </source>
</evidence>
<keyword evidence="11" id="KW-0547">Nucleotide-binding</keyword>
<evidence type="ECO:0000256" key="15">
    <source>
        <dbReference type="ARBA" id="ARBA00023012"/>
    </source>
</evidence>
<evidence type="ECO:0000256" key="7">
    <source>
        <dbReference type="ARBA" id="ARBA00022553"/>
    </source>
</evidence>
<dbReference type="OrthoDB" id="9813151at2"/>
<dbReference type="GO" id="GO:0000155">
    <property type="term" value="F:phosphorelay sensor kinase activity"/>
    <property type="evidence" value="ECO:0007669"/>
    <property type="project" value="InterPro"/>
</dbReference>
<dbReference type="SMART" id="SM00091">
    <property type="entry name" value="PAS"/>
    <property type="match status" value="1"/>
</dbReference>
<dbReference type="CDD" id="cd00130">
    <property type="entry name" value="PAS"/>
    <property type="match status" value="1"/>
</dbReference>
<keyword evidence="7" id="KW-0597">Phosphoprotein</keyword>
<dbReference type="InterPro" id="IPR005467">
    <property type="entry name" value="His_kinase_dom"/>
</dbReference>
<sequence>MSRSWRVLLRRLVLAFLGAALLGWLVDRLLLALLLTALVSLAWQLGQLYRLDRWLSGDRDASPPQVGRVWDGIAAHVTRLRRQSRKRKRKLSKLFSQIQQATAALPDAAVILGEDDRVVWCNGAAQQMLGLSPVRDIGLPVAHLLRHPDFVAFLHQRRPSDNVEFSAPVDDALLLSARIVPYGKKQRLLLATDISRVRRLEQVRRDFVANVSHELRTPLTVISGYLETLLDSDSPAFDLWRPPLHRMQEQSRRMLHIVEDLLLLVRLESRKERPPFKPVNVPALLATIVDDAIALSDEQAHLISVIADPELWIAGSEKELHSAFANLVFNAVRYTPAGRRIEIRWFADDGGIHLTVEDEGEGIAPHHIPRLTERFYRINRDRSRDSGGTGLGLSIVKHVLNHHGGQLRISSELGVGSVFTCDFPHELRMERTAISARNVTGSRC</sequence>
<dbReference type="InterPro" id="IPR021766">
    <property type="entry name" value="PhoR_N"/>
</dbReference>
<accession>A0A7U7J2H1</accession>
<dbReference type="SUPFAM" id="SSF47384">
    <property type="entry name" value="Homodimeric domain of signal transducing histidine kinase"/>
    <property type="match status" value="1"/>
</dbReference>
<evidence type="ECO:0000256" key="13">
    <source>
        <dbReference type="ARBA" id="ARBA00022840"/>
    </source>
</evidence>
<dbReference type="AlphaFoldDB" id="A0A7U7J2H1"/>
<keyword evidence="8" id="KW-0592">Phosphate transport</keyword>
<keyword evidence="20" id="KW-1185">Reference proteome</keyword>